<gene>
    <name evidence="1" type="ORF">PsorP6_003393</name>
</gene>
<organism evidence="1 2">
    <name type="scientific">Peronosclerospora sorghi</name>
    <dbReference type="NCBI Taxonomy" id="230839"/>
    <lineage>
        <taxon>Eukaryota</taxon>
        <taxon>Sar</taxon>
        <taxon>Stramenopiles</taxon>
        <taxon>Oomycota</taxon>
        <taxon>Peronosporomycetes</taxon>
        <taxon>Peronosporales</taxon>
        <taxon>Peronosporaceae</taxon>
        <taxon>Peronosclerospora</taxon>
    </lineage>
</organism>
<name>A0ACC0VPM0_9STRA</name>
<evidence type="ECO:0000313" key="2">
    <source>
        <dbReference type="Proteomes" id="UP001163321"/>
    </source>
</evidence>
<keyword evidence="2" id="KW-1185">Reference proteome</keyword>
<protein>
    <submittedName>
        <fullName evidence="1">Uncharacterized protein</fullName>
    </submittedName>
</protein>
<sequence length="219" mass="23717">MSAQIQQITLVVSSLATMARGGSSFALGAANTPQDLTLPSQCSRCTVVSASHAITGAAEIREREILVLRASYRKLQGMREMGGTAVHWWRQMDGAGEEGRVATLLSMEGIGDGEDGTVLVEDEDAGGEGGAAVSLEALVNEEPYSHWPDYSLMTDLFEHPFGNYHAGFSAATLDEIIPIERNDCLGLLPRRVDDEQRGCEDLIFLAPGGGYFYVYRRTL</sequence>
<comment type="caution">
    <text evidence="1">The sequence shown here is derived from an EMBL/GenBank/DDBJ whole genome shotgun (WGS) entry which is preliminary data.</text>
</comment>
<dbReference type="Proteomes" id="UP001163321">
    <property type="component" value="Chromosome 8"/>
</dbReference>
<dbReference type="EMBL" id="CM047587">
    <property type="protein sequence ID" value="KAI9908036.1"/>
    <property type="molecule type" value="Genomic_DNA"/>
</dbReference>
<proteinExistence type="predicted"/>
<reference evidence="1 2" key="1">
    <citation type="journal article" date="2022" name="bioRxiv">
        <title>The genome of the oomycete Peronosclerospora sorghi, a cosmopolitan pathogen of maize and sorghum, is inflated with dispersed pseudogenes.</title>
        <authorList>
            <person name="Fletcher K."/>
            <person name="Martin F."/>
            <person name="Isakeit T."/>
            <person name="Cavanaugh K."/>
            <person name="Magill C."/>
            <person name="Michelmore R."/>
        </authorList>
    </citation>
    <scope>NUCLEOTIDE SEQUENCE [LARGE SCALE GENOMIC DNA]</scope>
    <source>
        <strain evidence="1">P6</strain>
    </source>
</reference>
<accession>A0ACC0VPM0</accession>
<evidence type="ECO:0000313" key="1">
    <source>
        <dbReference type="EMBL" id="KAI9908036.1"/>
    </source>
</evidence>